<organism evidence="1 2">
    <name type="scientific">Trichonephila clavipes</name>
    <name type="common">Golden silk orbweaver</name>
    <name type="synonym">Nephila clavipes</name>
    <dbReference type="NCBI Taxonomy" id="2585209"/>
    <lineage>
        <taxon>Eukaryota</taxon>
        <taxon>Metazoa</taxon>
        <taxon>Ecdysozoa</taxon>
        <taxon>Arthropoda</taxon>
        <taxon>Chelicerata</taxon>
        <taxon>Arachnida</taxon>
        <taxon>Araneae</taxon>
        <taxon>Araneomorphae</taxon>
        <taxon>Entelegynae</taxon>
        <taxon>Araneoidea</taxon>
        <taxon>Nephilidae</taxon>
        <taxon>Trichonephila</taxon>
    </lineage>
</organism>
<gene>
    <name evidence="1" type="primary">g.43369</name>
    <name evidence="1" type="ORF">TNCV_556171</name>
</gene>
<protein>
    <submittedName>
        <fullName evidence="1">Uncharacterized protein</fullName>
    </submittedName>
</protein>
<keyword evidence="2" id="KW-1185">Reference proteome</keyword>
<evidence type="ECO:0000313" key="2">
    <source>
        <dbReference type="Proteomes" id="UP000887159"/>
    </source>
</evidence>
<dbReference type="Gene3D" id="3.30.420.10">
    <property type="entry name" value="Ribonuclease H-like superfamily/Ribonuclease H"/>
    <property type="match status" value="1"/>
</dbReference>
<dbReference type="InterPro" id="IPR052709">
    <property type="entry name" value="Transposase-MT_Hybrid"/>
</dbReference>
<evidence type="ECO:0000313" key="1">
    <source>
        <dbReference type="EMBL" id="GFX97127.1"/>
    </source>
</evidence>
<dbReference type="Proteomes" id="UP000887159">
    <property type="component" value="Unassembled WGS sequence"/>
</dbReference>
<dbReference type="EMBL" id="BMAU01021196">
    <property type="protein sequence ID" value="GFX97127.1"/>
    <property type="molecule type" value="Genomic_DNA"/>
</dbReference>
<dbReference type="PANTHER" id="PTHR46060">
    <property type="entry name" value="MARINER MOS1 TRANSPOSASE-LIKE PROTEIN"/>
    <property type="match status" value="1"/>
</dbReference>
<name>A0A8X6V6V8_TRICX</name>
<dbReference type="PANTHER" id="PTHR46060:SF1">
    <property type="entry name" value="MARINER MOS1 TRANSPOSASE-LIKE PROTEIN"/>
    <property type="match status" value="1"/>
</dbReference>
<comment type="caution">
    <text evidence="1">The sequence shown here is derived from an EMBL/GenBank/DDBJ whole genome shotgun (WGS) entry which is preliminary data.</text>
</comment>
<dbReference type="InterPro" id="IPR036397">
    <property type="entry name" value="RNaseH_sf"/>
</dbReference>
<accession>A0A8X6V6V8</accession>
<dbReference type="GO" id="GO:0003676">
    <property type="term" value="F:nucleic acid binding"/>
    <property type="evidence" value="ECO:0007669"/>
    <property type="project" value="InterPro"/>
</dbReference>
<proteinExistence type="predicted"/>
<reference evidence="1" key="1">
    <citation type="submission" date="2020-08" db="EMBL/GenBank/DDBJ databases">
        <title>Multicomponent nature underlies the extraordinary mechanical properties of spider dragline silk.</title>
        <authorList>
            <person name="Kono N."/>
            <person name="Nakamura H."/>
            <person name="Mori M."/>
            <person name="Yoshida Y."/>
            <person name="Ohtoshi R."/>
            <person name="Malay A.D."/>
            <person name="Moran D.A.P."/>
            <person name="Tomita M."/>
            <person name="Numata K."/>
            <person name="Arakawa K."/>
        </authorList>
    </citation>
    <scope>NUCLEOTIDE SEQUENCE</scope>
</reference>
<dbReference type="AlphaFoldDB" id="A0A8X6V6V8"/>
<sequence>MRRVSLKFVPRLLTEDQQLQQLATSSDLFQSASDDPEFLKLIITGNESYVYGYDPETKQQSSQWKTPGGIVHHEYAPQGQTGNKEFYLDVMRILREAVRRKRPVLRASSGWMRHHDGTPAHTANLVQQFLTKHGTIEVADAPYSPYMSPPDFFSFLRSRTP</sequence>